<organism evidence="1">
    <name type="scientific">viral metagenome</name>
    <dbReference type="NCBI Taxonomy" id="1070528"/>
    <lineage>
        <taxon>unclassified sequences</taxon>
        <taxon>metagenomes</taxon>
        <taxon>organismal metagenomes</taxon>
    </lineage>
</organism>
<dbReference type="AlphaFoldDB" id="A0A6C0JAH8"/>
<accession>A0A6C0JAH8</accession>
<dbReference type="EMBL" id="MN740361">
    <property type="protein sequence ID" value="QHU02662.1"/>
    <property type="molecule type" value="Genomic_DNA"/>
</dbReference>
<sequence length="134" mass="15494">MPTRKNMYGNNSRKTRRKKINQIGGTNNIDIIEIIQNIKKKHTECMKTKSKIVKETSDALDAVIKYIRNMRKKTMRKNDVALITNPNTKRQNTIVSTLKLGANCKQDSECKSRRCRRVNKATIGKCSQPEMKIR</sequence>
<proteinExistence type="predicted"/>
<reference evidence="1" key="1">
    <citation type="journal article" date="2020" name="Nature">
        <title>Giant virus diversity and host interactions through global metagenomics.</title>
        <authorList>
            <person name="Schulz F."/>
            <person name="Roux S."/>
            <person name="Paez-Espino D."/>
            <person name="Jungbluth S."/>
            <person name="Walsh D.A."/>
            <person name="Denef V.J."/>
            <person name="McMahon K.D."/>
            <person name="Konstantinidis K.T."/>
            <person name="Eloe-Fadrosh E.A."/>
            <person name="Kyrpides N.C."/>
            <person name="Woyke T."/>
        </authorList>
    </citation>
    <scope>NUCLEOTIDE SEQUENCE</scope>
    <source>
        <strain evidence="1">GVMAG-M-3300025880-76</strain>
    </source>
</reference>
<protein>
    <submittedName>
        <fullName evidence="1">Uncharacterized protein</fullName>
    </submittedName>
</protein>
<name>A0A6C0JAH8_9ZZZZ</name>
<evidence type="ECO:0000313" key="1">
    <source>
        <dbReference type="EMBL" id="QHU02662.1"/>
    </source>
</evidence>